<dbReference type="EMBL" id="HG316456">
    <property type="protein sequence ID" value="CDF88952.1"/>
    <property type="molecule type" value="Genomic_DNA"/>
</dbReference>
<dbReference type="AlphaFoldDB" id="A0A8J2T5I4"/>
<reference evidence="4" key="1">
    <citation type="journal article" date="2013" name="Genome Announc.">
        <title>Genome sequence of the food spoilage yeast Zygosaccharomyces bailii CLIB 213(T).</title>
        <authorList>
            <person name="Galeote V."/>
            <person name="Bigey F."/>
            <person name="Devillers H."/>
            <person name="Neuveglise C."/>
            <person name="Dequin S."/>
        </authorList>
    </citation>
    <scope>NUCLEOTIDE SEQUENCE [LARGE SCALE GENOMIC DNA]</scope>
    <source>
        <strain evidence="4">CLIB 213 / ATCC 58445 / CBS 680 / CCRC 21525 / NBRC 1098 / NCYC 1416 / NRRL Y-2227</strain>
    </source>
</reference>
<sequence length="322" mass="36185">MGICKDSESESDKLAPVNEKILNEVIGDPFSDKFGSIRDSMSSLWRDSSSLWSSALEDPQNLLRQISGTKTDENDRDYWDDLASDTVGSLLGVMGLPGGFSNPARMKGLMNGPFSSEEIVRQGITGLYNYKTPTDSQFNECKDVGGLSVWSTRGWWRCLFPEKVVKDRLNDQKVLKGIVTKEKVEADTGHKLGLFFPDYTGYLTWKAHMNQLIREKKEKAEQEQQKQQALKLKEADSHLAIPEDLMFDTSGVTDDVKQVISTYQNIISRATPEGREQINERKTYYDNGTVLLKTEKKLVPADGSKPKVETSERVIPVSEDSN</sequence>
<feature type="region of interest" description="Disordered" evidence="2">
    <location>
        <begin position="300"/>
        <end position="322"/>
    </location>
</feature>
<dbReference type="Pfam" id="PF17234">
    <property type="entry name" value="MPM1"/>
    <property type="match status" value="1"/>
</dbReference>
<evidence type="ECO:0000256" key="1">
    <source>
        <dbReference type="SAM" id="Coils"/>
    </source>
</evidence>
<evidence type="ECO:0000313" key="3">
    <source>
        <dbReference type="EMBL" id="CDF88952.1"/>
    </source>
</evidence>
<accession>A0A8J2T5I4</accession>
<dbReference type="Proteomes" id="UP000019375">
    <property type="component" value="Unassembled WGS sequence"/>
</dbReference>
<proteinExistence type="predicted"/>
<keyword evidence="1" id="KW-0175">Coiled coil</keyword>
<feature type="coiled-coil region" evidence="1">
    <location>
        <begin position="206"/>
        <end position="233"/>
    </location>
</feature>
<organism evidence="3 4">
    <name type="scientific">Zygosaccharomyces bailii (strain CLIB 213 / ATCC 58445 / CBS 680 / BCRC 21525 / NBRC 1098 / NCYC 1416 / NRRL Y-2227)</name>
    <dbReference type="NCBI Taxonomy" id="1333698"/>
    <lineage>
        <taxon>Eukaryota</taxon>
        <taxon>Fungi</taxon>
        <taxon>Dikarya</taxon>
        <taxon>Ascomycota</taxon>
        <taxon>Saccharomycotina</taxon>
        <taxon>Saccharomycetes</taxon>
        <taxon>Saccharomycetales</taxon>
        <taxon>Saccharomycetaceae</taxon>
        <taxon>Zygosaccharomyces</taxon>
    </lineage>
</organism>
<protein>
    <submittedName>
        <fullName evidence="3">ZYBA0S03-05754g1_1</fullName>
    </submittedName>
</protein>
<dbReference type="InterPro" id="IPR035187">
    <property type="entry name" value="Mpm1"/>
</dbReference>
<evidence type="ECO:0000313" key="4">
    <source>
        <dbReference type="Proteomes" id="UP000019375"/>
    </source>
</evidence>
<gene>
    <name evidence="3" type="ORF">BN860_05754g</name>
</gene>
<keyword evidence="4" id="KW-1185">Reference proteome</keyword>
<evidence type="ECO:0000256" key="2">
    <source>
        <dbReference type="SAM" id="MobiDB-lite"/>
    </source>
</evidence>
<feature type="compositionally biased region" description="Basic and acidic residues" evidence="2">
    <location>
        <begin position="300"/>
        <end position="312"/>
    </location>
</feature>
<name>A0A8J2T5I4_ZYGB2</name>
<dbReference type="OrthoDB" id="4044171at2759"/>